<evidence type="ECO:0000256" key="5">
    <source>
        <dbReference type="ARBA" id="ARBA00022729"/>
    </source>
</evidence>
<evidence type="ECO:0000256" key="2">
    <source>
        <dbReference type="ARBA" id="ARBA00010973"/>
    </source>
</evidence>
<dbReference type="InterPro" id="IPR011330">
    <property type="entry name" value="Glyco_hydro/deAcase_b/a-brl"/>
</dbReference>
<dbReference type="STRING" id="45286.A0A0X8HVQ1"/>
<feature type="signal peptide" evidence="18">
    <location>
        <begin position="1"/>
        <end position="24"/>
    </location>
</feature>
<name>A0A0X8HVQ1_9SACH</name>
<evidence type="ECO:0000256" key="16">
    <source>
        <dbReference type="ARBA" id="ARBA00060373"/>
    </source>
</evidence>
<sequence length="343" mass="38899">MKRITLLKITPWVLASTLITDVLAAPDEKKVGLNTIEMTPFPQWLTDITGLTQWPEADPPYIPLSNIDLSIVPDYKPYRESECHLNPVDSCSFDCFKCIAFDDVHTCSKLIQTFDDGPSEATPLLLNHLRHKTTFFNLGYNVVRNPGVYQRMVAEGHLIGTHTWSHPFLPSLSNEQIVAQLQWSVWAMNATGNHLPRWFRPPYGGIDNRVRAIARQFGLTSVLWDHDSFDWMMQSTDFTRTEQQIYDDVAEWIQGGSGIILEHDGHDRTVNIGIQINNMIGPDQMTVAECAGGVDYLKNLPHFARLSSVEKKSDDLTKRIAHEQDQEDDEGDDDQDDAETEDS</sequence>
<evidence type="ECO:0000313" key="20">
    <source>
        <dbReference type="EMBL" id="AMD22601.1"/>
    </source>
</evidence>
<dbReference type="GO" id="GO:0004099">
    <property type="term" value="F:chitin deacetylase activity"/>
    <property type="evidence" value="ECO:0007669"/>
    <property type="project" value="UniProtKB-EC"/>
</dbReference>
<evidence type="ECO:0000313" key="21">
    <source>
        <dbReference type="Proteomes" id="UP000243052"/>
    </source>
</evidence>
<comment type="catalytic activity">
    <reaction evidence="14">
        <text>[(1-&gt;4)-N-acetyl-beta-D-glucosaminyl](n) + n H2O = chitosan + n acetate</text>
        <dbReference type="Rhea" id="RHEA:10464"/>
        <dbReference type="Rhea" id="RHEA-COMP:9593"/>
        <dbReference type="Rhea" id="RHEA-COMP:9597"/>
        <dbReference type="ChEBI" id="CHEBI:15377"/>
        <dbReference type="ChEBI" id="CHEBI:17029"/>
        <dbReference type="ChEBI" id="CHEBI:30089"/>
        <dbReference type="ChEBI" id="CHEBI:57704"/>
        <dbReference type="EC" id="3.5.1.41"/>
    </reaction>
    <physiologicalReaction direction="left-to-right" evidence="14">
        <dbReference type="Rhea" id="RHEA:10465"/>
    </physiologicalReaction>
</comment>
<keyword evidence="10" id="KW-0119">Carbohydrate metabolism</keyword>
<dbReference type="PANTHER" id="PTHR10587:SF133">
    <property type="entry name" value="CHITIN DEACETYLASE 1-RELATED"/>
    <property type="match status" value="1"/>
</dbReference>
<organism evidence="20 21">
    <name type="scientific">Eremothecium sinecaudum</name>
    <dbReference type="NCBI Taxonomy" id="45286"/>
    <lineage>
        <taxon>Eukaryota</taxon>
        <taxon>Fungi</taxon>
        <taxon>Dikarya</taxon>
        <taxon>Ascomycota</taxon>
        <taxon>Saccharomycotina</taxon>
        <taxon>Saccharomycetes</taxon>
        <taxon>Saccharomycetales</taxon>
        <taxon>Saccharomycetaceae</taxon>
        <taxon>Eremothecium</taxon>
    </lineage>
</organism>
<comment type="function">
    <text evidence="15">Hydrolyzes the N-acetamido groups of N-acetyl-D-glucosamine residues in chitin to form chitosan and acetate. Chitosan is a component of the spore wall.</text>
</comment>
<dbReference type="SUPFAM" id="SSF88713">
    <property type="entry name" value="Glycoside hydrolase/deacetylase"/>
    <property type="match status" value="1"/>
</dbReference>
<keyword evidence="12" id="KW-0624">Polysaccharide degradation</keyword>
<evidence type="ECO:0000256" key="9">
    <source>
        <dbReference type="ARBA" id="ARBA00023180"/>
    </source>
</evidence>
<dbReference type="InterPro" id="IPR050248">
    <property type="entry name" value="Polysacc_deacetylase_ArnD"/>
</dbReference>
<protein>
    <recommendedName>
        <fullName evidence="13">chitin deacetylase</fullName>
        <ecNumber evidence="13">3.5.1.41</ecNumber>
    </recommendedName>
</protein>
<proteinExistence type="inferred from homology"/>
<evidence type="ECO:0000256" key="18">
    <source>
        <dbReference type="SAM" id="SignalP"/>
    </source>
</evidence>
<keyword evidence="6" id="KW-0378">Hydrolase</keyword>
<gene>
    <name evidence="20" type="ORF">AW171_hschr84651</name>
</gene>
<dbReference type="GO" id="GO:0030476">
    <property type="term" value="P:ascospore wall assembly"/>
    <property type="evidence" value="ECO:0007669"/>
    <property type="project" value="TreeGrafter"/>
</dbReference>
<keyword evidence="8" id="KW-0146">Chitin degradation</keyword>
<dbReference type="GO" id="GO:0000272">
    <property type="term" value="P:polysaccharide catabolic process"/>
    <property type="evidence" value="ECO:0007669"/>
    <property type="project" value="UniProtKB-KW"/>
</dbReference>
<evidence type="ECO:0000256" key="13">
    <source>
        <dbReference type="ARBA" id="ARBA00024056"/>
    </source>
</evidence>
<evidence type="ECO:0000256" key="4">
    <source>
        <dbReference type="ARBA" id="ARBA00022723"/>
    </source>
</evidence>
<feature type="chain" id="PRO_5007066979" description="chitin deacetylase" evidence="18">
    <location>
        <begin position="25"/>
        <end position="343"/>
    </location>
</feature>
<evidence type="ECO:0000256" key="1">
    <source>
        <dbReference type="ARBA" id="ARBA00001941"/>
    </source>
</evidence>
<evidence type="ECO:0000256" key="14">
    <source>
        <dbReference type="ARBA" id="ARBA00048494"/>
    </source>
</evidence>
<keyword evidence="4" id="KW-0479">Metal-binding</keyword>
<dbReference type="Pfam" id="PF01522">
    <property type="entry name" value="Polysacc_deac_1"/>
    <property type="match status" value="1"/>
</dbReference>
<dbReference type="EMBL" id="CP014248">
    <property type="protein sequence ID" value="AMD22601.1"/>
    <property type="molecule type" value="Genomic_DNA"/>
</dbReference>
<evidence type="ECO:0000256" key="12">
    <source>
        <dbReference type="ARBA" id="ARBA00023326"/>
    </source>
</evidence>
<dbReference type="AlphaFoldDB" id="A0A0X8HVQ1"/>
<accession>A0A0X8HVQ1</accession>
<keyword evidence="21" id="KW-1185">Reference proteome</keyword>
<evidence type="ECO:0000256" key="7">
    <source>
        <dbReference type="ARBA" id="ARBA00022969"/>
    </source>
</evidence>
<feature type="region of interest" description="Disordered" evidence="17">
    <location>
        <begin position="309"/>
        <end position="343"/>
    </location>
</feature>
<comment type="cofactor">
    <cofactor evidence="1">
        <name>Co(2+)</name>
        <dbReference type="ChEBI" id="CHEBI:48828"/>
    </cofactor>
</comment>
<keyword evidence="7" id="KW-0749">Sporulation</keyword>
<dbReference type="FunFam" id="3.20.20.370:FF:000008">
    <property type="entry name" value="Chitin deacetylase"/>
    <property type="match status" value="1"/>
</dbReference>
<dbReference type="PROSITE" id="PS51677">
    <property type="entry name" value="NODB"/>
    <property type="match status" value="1"/>
</dbReference>
<reference evidence="20 21" key="1">
    <citation type="submission" date="2016-01" db="EMBL/GenBank/DDBJ databases">
        <title>Genome sequence of the yeast Holleya sinecauda.</title>
        <authorList>
            <person name="Dietrich F.S."/>
        </authorList>
    </citation>
    <scope>NUCLEOTIDE SEQUENCE [LARGE SCALE GENOMIC DNA]</scope>
    <source>
        <strain evidence="20 21">ATCC 58844</strain>
    </source>
</reference>
<evidence type="ECO:0000256" key="6">
    <source>
        <dbReference type="ARBA" id="ARBA00022801"/>
    </source>
</evidence>
<comment type="subcellular location">
    <subcellularLocation>
        <location evidence="16">Prospore</location>
    </subcellularLocation>
</comment>
<feature type="domain" description="NodB homology" evidence="19">
    <location>
        <begin position="108"/>
        <end position="297"/>
    </location>
</feature>
<dbReference type="OrthoDB" id="2125469at2759"/>
<dbReference type="GO" id="GO:0008061">
    <property type="term" value="F:chitin binding"/>
    <property type="evidence" value="ECO:0007669"/>
    <property type="project" value="UniProtKB-KW"/>
</dbReference>
<dbReference type="InterPro" id="IPR002509">
    <property type="entry name" value="NODB_dom"/>
</dbReference>
<dbReference type="Proteomes" id="UP000243052">
    <property type="component" value="Chromosome viii"/>
</dbReference>
<dbReference type="Gene3D" id="3.20.20.370">
    <property type="entry name" value="Glycoside hydrolase/deacetylase"/>
    <property type="match status" value="1"/>
</dbReference>
<dbReference type="GO" id="GO:0006032">
    <property type="term" value="P:chitin catabolic process"/>
    <property type="evidence" value="ECO:0007669"/>
    <property type="project" value="UniProtKB-KW"/>
</dbReference>
<evidence type="ECO:0000256" key="8">
    <source>
        <dbReference type="ARBA" id="ARBA00023024"/>
    </source>
</evidence>
<keyword evidence="5 18" id="KW-0732">Signal</keyword>
<comment type="similarity">
    <text evidence="2">Belongs to the polysaccharide deacetylase family.</text>
</comment>
<evidence type="ECO:0000259" key="19">
    <source>
        <dbReference type="PROSITE" id="PS51677"/>
    </source>
</evidence>
<evidence type="ECO:0000256" key="3">
    <source>
        <dbReference type="ARBA" id="ARBA00022669"/>
    </source>
</evidence>
<evidence type="ECO:0000256" key="11">
    <source>
        <dbReference type="ARBA" id="ARBA00023285"/>
    </source>
</evidence>
<feature type="compositionally biased region" description="Basic and acidic residues" evidence="17">
    <location>
        <begin position="309"/>
        <end position="324"/>
    </location>
</feature>
<evidence type="ECO:0000256" key="17">
    <source>
        <dbReference type="SAM" id="MobiDB-lite"/>
    </source>
</evidence>
<evidence type="ECO:0000256" key="10">
    <source>
        <dbReference type="ARBA" id="ARBA00023277"/>
    </source>
</evidence>
<dbReference type="RefSeq" id="XP_017989597.1">
    <property type="nucleotide sequence ID" value="XM_018134131.1"/>
</dbReference>
<feature type="compositionally biased region" description="Acidic residues" evidence="17">
    <location>
        <begin position="325"/>
        <end position="343"/>
    </location>
</feature>
<dbReference type="GO" id="GO:0046872">
    <property type="term" value="F:metal ion binding"/>
    <property type="evidence" value="ECO:0007669"/>
    <property type="project" value="UniProtKB-KW"/>
</dbReference>
<dbReference type="GeneID" id="28725961"/>
<dbReference type="EC" id="3.5.1.41" evidence="13"/>
<keyword evidence="11" id="KW-0170">Cobalt</keyword>
<keyword evidence="9" id="KW-0325">Glycoprotein</keyword>
<dbReference type="GO" id="GO:0005628">
    <property type="term" value="C:prospore membrane"/>
    <property type="evidence" value="ECO:0007669"/>
    <property type="project" value="TreeGrafter"/>
</dbReference>
<evidence type="ECO:0000256" key="15">
    <source>
        <dbReference type="ARBA" id="ARBA00054095"/>
    </source>
</evidence>
<keyword evidence="3" id="KW-0147">Chitin-binding</keyword>
<dbReference type="PANTHER" id="PTHR10587">
    <property type="entry name" value="GLYCOSYL TRANSFERASE-RELATED"/>
    <property type="match status" value="1"/>
</dbReference>